<evidence type="ECO:0000256" key="2">
    <source>
        <dbReference type="ARBA" id="ARBA00005417"/>
    </source>
</evidence>
<dbReference type="InterPro" id="IPR003593">
    <property type="entry name" value="AAA+_ATPase"/>
</dbReference>
<dbReference type="SMART" id="SM00382">
    <property type="entry name" value="AAA"/>
    <property type="match status" value="1"/>
</dbReference>
<feature type="transmembrane region" description="Helical" evidence="8">
    <location>
        <begin position="165"/>
        <end position="185"/>
    </location>
</feature>
<dbReference type="Proteomes" id="UP000316801">
    <property type="component" value="Unassembled WGS sequence"/>
</dbReference>
<dbReference type="InterPro" id="IPR039421">
    <property type="entry name" value="Type_1_exporter"/>
</dbReference>
<evidence type="ECO:0000256" key="6">
    <source>
        <dbReference type="ARBA" id="ARBA00022989"/>
    </source>
</evidence>
<evidence type="ECO:0000256" key="7">
    <source>
        <dbReference type="ARBA" id="ARBA00023136"/>
    </source>
</evidence>
<dbReference type="SUPFAM" id="SSF90123">
    <property type="entry name" value="ABC transporter transmembrane region"/>
    <property type="match status" value="1"/>
</dbReference>
<dbReference type="GO" id="GO:0005886">
    <property type="term" value="C:plasma membrane"/>
    <property type="evidence" value="ECO:0007669"/>
    <property type="project" value="UniProtKB-SubCell"/>
</dbReference>
<dbReference type="Gene3D" id="3.40.50.300">
    <property type="entry name" value="P-loop containing nucleotide triphosphate hydrolases"/>
    <property type="match status" value="1"/>
</dbReference>
<feature type="transmembrane region" description="Helical" evidence="8">
    <location>
        <begin position="139"/>
        <end position="159"/>
    </location>
</feature>
<keyword evidence="5 11" id="KW-0067">ATP-binding</keyword>
<dbReference type="CDD" id="cd03228">
    <property type="entry name" value="ABCC_MRP_Like"/>
    <property type="match status" value="1"/>
</dbReference>
<dbReference type="PROSITE" id="PS00211">
    <property type="entry name" value="ABC_TRANSPORTER_1"/>
    <property type="match status" value="1"/>
</dbReference>
<dbReference type="InterPro" id="IPR036640">
    <property type="entry name" value="ABC1_TM_sf"/>
</dbReference>
<organism evidence="11 12">
    <name type="scientific">Rhizobium straminoryzae</name>
    <dbReference type="NCBI Taxonomy" id="1387186"/>
    <lineage>
        <taxon>Bacteria</taxon>
        <taxon>Pseudomonadati</taxon>
        <taxon>Pseudomonadota</taxon>
        <taxon>Alphaproteobacteria</taxon>
        <taxon>Hyphomicrobiales</taxon>
        <taxon>Rhizobiaceae</taxon>
        <taxon>Rhizobium/Agrobacterium group</taxon>
        <taxon>Rhizobium</taxon>
    </lineage>
</organism>
<dbReference type="PANTHER" id="PTHR24221">
    <property type="entry name" value="ATP-BINDING CASSETTE SUB-FAMILY B"/>
    <property type="match status" value="1"/>
</dbReference>
<evidence type="ECO:0000256" key="3">
    <source>
        <dbReference type="ARBA" id="ARBA00022692"/>
    </source>
</evidence>
<proteinExistence type="inferred from homology"/>
<dbReference type="GO" id="GO:0034040">
    <property type="term" value="F:ATPase-coupled lipid transmembrane transporter activity"/>
    <property type="evidence" value="ECO:0007669"/>
    <property type="project" value="TreeGrafter"/>
</dbReference>
<comment type="similarity">
    <text evidence="2">Belongs to the ABC transporter superfamily.</text>
</comment>
<dbReference type="InterPro" id="IPR003439">
    <property type="entry name" value="ABC_transporter-like_ATP-bd"/>
</dbReference>
<accession>A0A549T1G0</accession>
<dbReference type="GO" id="GO:0016887">
    <property type="term" value="F:ATP hydrolysis activity"/>
    <property type="evidence" value="ECO:0007669"/>
    <property type="project" value="InterPro"/>
</dbReference>
<evidence type="ECO:0000256" key="4">
    <source>
        <dbReference type="ARBA" id="ARBA00022741"/>
    </source>
</evidence>
<dbReference type="Pfam" id="PF00005">
    <property type="entry name" value="ABC_tran"/>
    <property type="match status" value="1"/>
</dbReference>
<feature type="transmembrane region" description="Helical" evidence="8">
    <location>
        <begin position="250"/>
        <end position="273"/>
    </location>
</feature>
<dbReference type="RefSeq" id="WP_143126909.1">
    <property type="nucleotide sequence ID" value="NZ_VJMG01000063.1"/>
</dbReference>
<protein>
    <submittedName>
        <fullName evidence="11">ATP-binding cassette domain-containing protein</fullName>
    </submittedName>
</protein>
<dbReference type="InterPro" id="IPR011527">
    <property type="entry name" value="ABC1_TM_dom"/>
</dbReference>
<dbReference type="InterPro" id="IPR017871">
    <property type="entry name" value="ABC_transporter-like_CS"/>
</dbReference>
<keyword evidence="4" id="KW-0547">Nucleotide-binding</keyword>
<keyword evidence="12" id="KW-1185">Reference proteome</keyword>
<feature type="transmembrane region" description="Helical" evidence="8">
    <location>
        <begin position="279"/>
        <end position="298"/>
    </location>
</feature>
<feature type="domain" description="ABC transporter" evidence="9">
    <location>
        <begin position="350"/>
        <end position="558"/>
    </location>
</feature>
<dbReference type="PROSITE" id="PS50929">
    <property type="entry name" value="ABC_TM1F"/>
    <property type="match status" value="1"/>
</dbReference>
<evidence type="ECO:0000313" key="12">
    <source>
        <dbReference type="Proteomes" id="UP000316801"/>
    </source>
</evidence>
<evidence type="ECO:0000259" key="9">
    <source>
        <dbReference type="PROSITE" id="PS50893"/>
    </source>
</evidence>
<dbReference type="EMBL" id="VJMG01000063">
    <property type="protein sequence ID" value="TRL35681.1"/>
    <property type="molecule type" value="Genomic_DNA"/>
</dbReference>
<evidence type="ECO:0000259" key="10">
    <source>
        <dbReference type="PROSITE" id="PS50929"/>
    </source>
</evidence>
<comment type="caution">
    <text evidence="11">The sequence shown here is derived from an EMBL/GenBank/DDBJ whole genome shotgun (WGS) entry which is preliminary data.</text>
</comment>
<dbReference type="InterPro" id="IPR027417">
    <property type="entry name" value="P-loop_NTPase"/>
</dbReference>
<evidence type="ECO:0000256" key="5">
    <source>
        <dbReference type="ARBA" id="ARBA00022840"/>
    </source>
</evidence>
<comment type="subcellular location">
    <subcellularLocation>
        <location evidence="1">Cell membrane</location>
        <topology evidence="1">Multi-pass membrane protein</topology>
    </subcellularLocation>
</comment>
<evidence type="ECO:0000256" key="8">
    <source>
        <dbReference type="SAM" id="Phobius"/>
    </source>
</evidence>
<keyword evidence="3 8" id="KW-0812">Transmembrane</keyword>
<dbReference type="Gene3D" id="1.20.1560.10">
    <property type="entry name" value="ABC transporter type 1, transmembrane domain"/>
    <property type="match status" value="1"/>
</dbReference>
<keyword evidence="6 8" id="KW-1133">Transmembrane helix</keyword>
<dbReference type="GO" id="GO:0140359">
    <property type="term" value="F:ABC-type transporter activity"/>
    <property type="evidence" value="ECO:0007669"/>
    <property type="project" value="InterPro"/>
</dbReference>
<evidence type="ECO:0000313" key="11">
    <source>
        <dbReference type="EMBL" id="TRL35681.1"/>
    </source>
</evidence>
<feature type="transmembrane region" description="Helical" evidence="8">
    <location>
        <begin position="42"/>
        <end position="62"/>
    </location>
</feature>
<keyword evidence="7 8" id="KW-0472">Membrane</keyword>
<dbReference type="GO" id="GO:0005524">
    <property type="term" value="F:ATP binding"/>
    <property type="evidence" value="ECO:0007669"/>
    <property type="project" value="UniProtKB-KW"/>
</dbReference>
<dbReference type="AlphaFoldDB" id="A0A549T1G0"/>
<dbReference type="PROSITE" id="PS50893">
    <property type="entry name" value="ABC_TRANSPORTER_2"/>
    <property type="match status" value="1"/>
</dbReference>
<feature type="domain" description="ABC transmembrane type-1" evidence="10">
    <location>
        <begin position="22"/>
        <end position="307"/>
    </location>
</feature>
<dbReference type="SUPFAM" id="SSF52540">
    <property type="entry name" value="P-loop containing nucleoside triphosphate hydrolases"/>
    <property type="match status" value="1"/>
</dbReference>
<evidence type="ECO:0000256" key="1">
    <source>
        <dbReference type="ARBA" id="ARBA00004651"/>
    </source>
</evidence>
<reference evidence="11 12" key="1">
    <citation type="submission" date="2019-07" db="EMBL/GenBank/DDBJ databases">
        <title>Ln-dependent methylotrophs.</title>
        <authorList>
            <person name="Tani A."/>
        </authorList>
    </citation>
    <scope>NUCLEOTIDE SEQUENCE [LARGE SCALE GENOMIC DNA]</scope>
    <source>
        <strain evidence="11 12">SM12</strain>
    </source>
</reference>
<dbReference type="PANTHER" id="PTHR24221:SF654">
    <property type="entry name" value="ATP-BINDING CASSETTE SUB-FAMILY B MEMBER 6"/>
    <property type="match status" value="1"/>
</dbReference>
<sequence length="558" mass="59115">MSALFYIFRLILADQKAALARGALLGIVVLVMGAALLGLSGWFITAAAAAGLAGLGTVFDVFRPSALVRMLALARAAARYGERLLTHEATLRALESLRLRLLSGYLAASYERMLAVRGPQALNRLMADIDALDGVPLRLVLPIASAVAVQALAGLLLWWLVTPAIALWITLGWLCGAALILLPVLKRAAPQSRRREAAAQTFRARFIDLIRARRDLAIHGELQAQLARILDADDRRFGVDLDRIERGAGFWLSLLGTLVAAGTLYAGITAVQAGRLEPAFAALAFFAALALAETVAPLRRAAADLGRMAEAARRVRRDLVATPEAGPVPAPLAAPALPSGAVAETAMATLKIENLSLARPGRPEPLIEHLTLSVAPGETVALTGPSGCGKSTVLLAAGGLRPLAAGTIRLLGRDLALWPEADLRGALTLLPQRSALMAGTVAENLRLAAPDMDEERLWQVLEAVELQELVRERGGLSARLGPRGEGFSGGEARRLTLARALLRQPHMLLLDEPTEGLDQPTAEAVLAGIRAVLPRAAILMASHRAAERAFANRLVALP</sequence>
<name>A0A549T1G0_9HYPH</name>
<gene>
    <name evidence="11" type="ORF">FNA46_19635</name>
</gene>
<feature type="transmembrane region" description="Helical" evidence="8">
    <location>
        <begin position="18"/>
        <end position="36"/>
    </location>
</feature>